<dbReference type="Pfam" id="PF04116">
    <property type="entry name" value="FA_hydroxylase"/>
    <property type="match status" value="1"/>
</dbReference>
<keyword evidence="5" id="KW-0443">Lipid metabolism</keyword>
<comment type="subcellular location">
    <subcellularLocation>
        <location evidence="1">Endomembrane system</location>
        <topology evidence="1">Multi-pass membrane protein</topology>
    </subcellularLocation>
</comment>
<dbReference type="GO" id="GO:0005506">
    <property type="term" value="F:iron ion binding"/>
    <property type="evidence" value="ECO:0007669"/>
    <property type="project" value="InterPro"/>
</dbReference>
<evidence type="ECO:0000256" key="2">
    <source>
        <dbReference type="ARBA" id="ARBA00022692"/>
    </source>
</evidence>
<proteinExistence type="predicted"/>
<gene>
    <name evidence="9" type="ORF">CRENPOLYSF1_150086</name>
</gene>
<keyword evidence="2 7" id="KW-0812">Transmembrane</keyword>
<evidence type="ECO:0000256" key="1">
    <source>
        <dbReference type="ARBA" id="ARBA00004127"/>
    </source>
</evidence>
<dbReference type="Proteomes" id="UP000195667">
    <property type="component" value="Unassembled WGS sequence"/>
</dbReference>
<dbReference type="RefSeq" id="WP_176371018.1">
    <property type="nucleotide sequence ID" value="NZ_FUKI01000057.1"/>
</dbReference>
<dbReference type="AlphaFoldDB" id="A0A1R4H386"/>
<evidence type="ECO:0000256" key="3">
    <source>
        <dbReference type="ARBA" id="ARBA00022989"/>
    </source>
</evidence>
<sequence>MLSDYLTLLSVFDYHVLWPTLPPETWVAMLLLTTFILLVTAELHVPREKLSKKNLKHSYLTNMGLFLINSVVMSLLSVTSLFLLAKHYADRGLLSDMSSPALKALLSLLALDLLLYVWHRICHRYDCLWMFHKVHHSDAALNVTTAFRTHFLEVLLTNLFKAIGIVLLGIEEMTVLISEAISTLFIMFHHTNIRFNAEIWLGKVVIVPYLHRAHHSTLRSEHDSNYGAVLSVWDSLFGSRTEASPAAIGIKGYAPLSVMGLIRDGLTMTTPMSKPVVIATSLVIAIKPTVLEHMIAEAAYYKAEKRGFSPGDDMNDWLEAKKDIITKIYGARPVNNGVVAYFSKTVQQI</sequence>
<dbReference type="PANTHER" id="PTHR21624:SF1">
    <property type="entry name" value="ALKYLGLYCEROL MONOOXYGENASE"/>
    <property type="match status" value="1"/>
</dbReference>
<feature type="transmembrane region" description="Helical" evidence="7">
    <location>
        <begin position="26"/>
        <end position="45"/>
    </location>
</feature>
<dbReference type="GO" id="GO:0008610">
    <property type="term" value="P:lipid biosynthetic process"/>
    <property type="evidence" value="ECO:0007669"/>
    <property type="project" value="InterPro"/>
</dbReference>
<evidence type="ECO:0000259" key="8">
    <source>
        <dbReference type="Pfam" id="PF04116"/>
    </source>
</evidence>
<dbReference type="InterPro" id="IPR021327">
    <property type="entry name" value="DUF2934"/>
</dbReference>
<dbReference type="GO" id="GO:0006643">
    <property type="term" value="P:membrane lipid metabolic process"/>
    <property type="evidence" value="ECO:0007669"/>
    <property type="project" value="TreeGrafter"/>
</dbReference>
<dbReference type="GO" id="GO:0016020">
    <property type="term" value="C:membrane"/>
    <property type="evidence" value="ECO:0007669"/>
    <property type="project" value="GOC"/>
</dbReference>
<name>A0A1R4H386_9GAMM</name>
<dbReference type="InterPro" id="IPR006694">
    <property type="entry name" value="Fatty_acid_hydroxylase"/>
</dbReference>
<dbReference type="EMBL" id="FUKI01000057">
    <property type="protein sequence ID" value="SJM90656.1"/>
    <property type="molecule type" value="Genomic_DNA"/>
</dbReference>
<accession>A0A1R4H386</accession>
<evidence type="ECO:0000256" key="6">
    <source>
        <dbReference type="ARBA" id="ARBA00023136"/>
    </source>
</evidence>
<feature type="transmembrane region" description="Helical" evidence="7">
    <location>
        <begin position="101"/>
        <end position="118"/>
    </location>
</feature>
<dbReference type="GO" id="GO:0012505">
    <property type="term" value="C:endomembrane system"/>
    <property type="evidence" value="ECO:0007669"/>
    <property type="project" value="UniProtKB-SubCell"/>
</dbReference>
<feature type="domain" description="Fatty acid hydroxylase" evidence="8">
    <location>
        <begin position="105"/>
        <end position="239"/>
    </location>
</feature>
<dbReference type="PANTHER" id="PTHR21624">
    <property type="entry name" value="STEROL DESATURASE-RELATED PROTEIN"/>
    <property type="match status" value="1"/>
</dbReference>
<dbReference type="GO" id="GO:0050479">
    <property type="term" value="F:glyceryl-ether monooxygenase activity"/>
    <property type="evidence" value="ECO:0007669"/>
    <property type="project" value="TreeGrafter"/>
</dbReference>
<feature type="transmembrane region" description="Helical" evidence="7">
    <location>
        <begin position="66"/>
        <end position="89"/>
    </location>
</feature>
<dbReference type="Pfam" id="PF11154">
    <property type="entry name" value="DUF2934"/>
    <property type="match status" value="1"/>
</dbReference>
<evidence type="ECO:0000256" key="4">
    <source>
        <dbReference type="ARBA" id="ARBA00023002"/>
    </source>
</evidence>
<evidence type="ECO:0000313" key="9">
    <source>
        <dbReference type="EMBL" id="SJM90656.1"/>
    </source>
</evidence>
<organism evidence="9 10">
    <name type="scientific">Crenothrix polyspora</name>
    <dbReference type="NCBI Taxonomy" id="360316"/>
    <lineage>
        <taxon>Bacteria</taxon>
        <taxon>Pseudomonadati</taxon>
        <taxon>Pseudomonadota</taxon>
        <taxon>Gammaproteobacteria</taxon>
        <taxon>Methylococcales</taxon>
        <taxon>Crenotrichaceae</taxon>
        <taxon>Crenothrix</taxon>
    </lineage>
</organism>
<evidence type="ECO:0000256" key="7">
    <source>
        <dbReference type="SAM" id="Phobius"/>
    </source>
</evidence>
<keyword evidence="10" id="KW-1185">Reference proteome</keyword>
<keyword evidence="3 7" id="KW-1133">Transmembrane helix</keyword>
<evidence type="ECO:0000256" key="5">
    <source>
        <dbReference type="ARBA" id="ARBA00023098"/>
    </source>
</evidence>
<reference evidence="10" key="1">
    <citation type="submission" date="2017-02" db="EMBL/GenBank/DDBJ databases">
        <authorList>
            <person name="Daims H."/>
        </authorList>
    </citation>
    <scope>NUCLEOTIDE SEQUENCE [LARGE SCALE GENOMIC DNA]</scope>
</reference>
<dbReference type="InterPro" id="IPR051689">
    <property type="entry name" value="Sterol_desaturase/TMEM195"/>
</dbReference>
<evidence type="ECO:0000313" key="10">
    <source>
        <dbReference type="Proteomes" id="UP000195667"/>
    </source>
</evidence>
<keyword evidence="4" id="KW-0560">Oxidoreductase</keyword>
<protein>
    <submittedName>
        <fullName evidence="9">Fatty acid hydroxylase</fullName>
    </submittedName>
</protein>
<keyword evidence="6 7" id="KW-0472">Membrane</keyword>